<evidence type="ECO:0000256" key="1">
    <source>
        <dbReference type="SAM" id="MobiDB-lite"/>
    </source>
</evidence>
<feature type="compositionally biased region" description="Low complexity" evidence="1">
    <location>
        <begin position="599"/>
        <end position="617"/>
    </location>
</feature>
<feature type="compositionally biased region" description="Polar residues" evidence="1">
    <location>
        <begin position="322"/>
        <end position="336"/>
    </location>
</feature>
<name>A0A5K4F0T8_SCHMA</name>
<feature type="compositionally biased region" description="Polar residues" evidence="1">
    <location>
        <begin position="422"/>
        <end position="434"/>
    </location>
</feature>
<feature type="compositionally biased region" description="Low complexity" evidence="1">
    <location>
        <begin position="398"/>
        <end position="409"/>
    </location>
</feature>
<proteinExistence type="predicted"/>
<dbReference type="ExpressionAtlas" id="A0A5K4F0T8">
    <property type="expression patterns" value="baseline and differential"/>
</dbReference>
<protein>
    <submittedName>
        <fullName evidence="2">Uncharacterized protein</fullName>
    </submittedName>
</protein>
<feature type="region of interest" description="Disordered" evidence="1">
    <location>
        <begin position="599"/>
        <end position="626"/>
    </location>
</feature>
<sequence length="669" mass="76060">MKVLRVLKRRCFEPDDVNVGDLVVKTRQKHRLMAVIFEEINNLVVLNRKSTDSISEVLKSLLHYLNSNTTCSMIFPLIHDLESAHFELTDTLNKLLPEPIIKQMAKYKHLEPQLKELESTAHRVNRHKRNLNQSYSRSRSAVKKEKAHINYRASSMNYDYLTNCLVDKMNTVENEGTMACCDALFVLVSTYKQFSDRIYSILNYLFEEVNKLHECAARELNMSYAKSLKSIEDATQVTKWKASSIMSCQDREGSTYGITSRGRIMSRLVPDLINTPVVFSILRDLDSSDHPVTENTEHDPFSVTELSSQLSKIMKHQKSSDETIGSNHSNHCLNRKSSPNSSSLTLQLPPPSSLQTPTSETYMKTMATNKTNELQTKESLPHKDTNGELCKISSSWSSQSSTSLTTTNSNEFIDSHNHENSNDTTTLNPVSNQITNVDDTNNTDIKNNNCDDNKSDKTNNNNNGNKEKSTVTNNLLFNSTSSASTYSICQFPYYLNQQSHQYNENYPYDLKAPTFSTVYSIKNNNPSSSILIDKNETLLPIMKSSYLRNVDYATEKSPSSMFCLIKNNVNSLSDNRCSYDNNTEISRIPIIVQKNSWSNTSPINNNDKNNNNNSNYSTHEVDSDVMNSNNNYRTLYRESLLNDNEVRSSKQNIISWGCLPSPITEEEDE</sequence>
<evidence type="ECO:0000313" key="2">
    <source>
        <dbReference type="WBParaSite" id="Smp_246350.2"/>
    </source>
</evidence>
<feature type="region of interest" description="Disordered" evidence="1">
    <location>
        <begin position="398"/>
        <end position="468"/>
    </location>
</feature>
<organism evidence="2">
    <name type="scientific">Schistosoma mansoni</name>
    <name type="common">Blood fluke</name>
    <dbReference type="NCBI Taxonomy" id="6183"/>
    <lineage>
        <taxon>Eukaryota</taxon>
        <taxon>Metazoa</taxon>
        <taxon>Spiralia</taxon>
        <taxon>Lophotrochozoa</taxon>
        <taxon>Platyhelminthes</taxon>
        <taxon>Trematoda</taxon>
        <taxon>Digenea</taxon>
        <taxon>Strigeidida</taxon>
        <taxon>Schistosomatoidea</taxon>
        <taxon>Schistosomatidae</taxon>
        <taxon>Schistosoma</taxon>
    </lineage>
</organism>
<dbReference type="WBParaSite" id="Smp_246350.2">
    <property type="protein sequence ID" value="Smp_246350.2"/>
    <property type="gene ID" value="Smp_246350"/>
</dbReference>
<accession>A0A5K4F0T8</accession>
<feature type="region of interest" description="Disordered" evidence="1">
    <location>
        <begin position="309"/>
        <end position="358"/>
    </location>
</feature>
<dbReference type="AlphaFoldDB" id="A0A5K4F0T8"/>
<reference evidence="2" key="1">
    <citation type="submission" date="2019-11" db="UniProtKB">
        <authorList>
            <consortium name="WormBaseParasite"/>
        </authorList>
    </citation>
    <scope>IDENTIFICATION</scope>
    <source>
        <strain evidence="2">Puerto Rican</strain>
    </source>
</reference>
<dbReference type="InParanoid" id="A0A5K4F0T8"/>
<feature type="compositionally biased region" description="Low complexity" evidence="1">
    <location>
        <begin position="435"/>
        <end position="448"/>
    </location>
</feature>
<feature type="compositionally biased region" description="Low complexity" evidence="1">
    <location>
        <begin position="337"/>
        <end position="358"/>
    </location>
</feature>